<feature type="region of interest" description="Disordered" evidence="1">
    <location>
        <begin position="293"/>
        <end position="312"/>
    </location>
</feature>
<dbReference type="Gramene" id="AUR62043459-RA">
    <property type="protein sequence ID" value="AUR62043459-RA:cds"/>
    <property type="gene ID" value="AUR62043459"/>
</dbReference>
<feature type="region of interest" description="Disordered" evidence="1">
    <location>
        <begin position="180"/>
        <end position="203"/>
    </location>
</feature>
<protein>
    <recommendedName>
        <fullName evidence="2">DUF4216 domain-containing protein</fullName>
    </recommendedName>
</protein>
<dbReference type="AlphaFoldDB" id="A0A803NBL8"/>
<dbReference type="InterPro" id="IPR025312">
    <property type="entry name" value="DUF4216"/>
</dbReference>
<feature type="compositionally biased region" description="Acidic residues" evidence="1">
    <location>
        <begin position="294"/>
        <end position="312"/>
    </location>
</feature>
<reference evidence="3" key="1">
    <citation type="journal article" date="2017" name="Nature">
        <title>The genome of Chenopodium quinoa.</title>
        <authorList>
            <person name="Jarvis D.E."/>
            <person name="Ho Y.S."/>
            <person name="Lightfoot D.J."/>
            <person name="Schmoeckel S.M."/>
            <person name="Li B."/>
            <person name="Borm T.J.A."/>
            <person name="Ohyanagi H."/>
            <person name="Mineta K."/>
            <person name="Michell C.T."/>
            <person name="Saber N."/>
            <person name="Kharbatia N.M."/>
            <person name="Rupper R.R."/>
            <person name="Sharp A.R."/>
            <person name="Dally N."/>
            <person name="Boughton B.A."/>
            <person name="Woo Y.H."/>
            <person name="Gao G."/>
            <person name="Schijlen E.G.W.M."/>
            <person name="Guo X."/>
            <person name="Momin A.A."/>
            <person name="Negrao S."/>
            <person name="Al-Babili S."/>
            <person name="Gehring C."/>
            <person name="Roessner U."/>
            <person name="Jung C."/>
            <person name="Murphy K."/>
            <person name="Arold S.T."/>
            <person name="Gojobori T."/>
            <person name="van der Linden C.G."/>
            <person name="van Loo E.N."/>
            <person name="Jellen E.N."/>
            <person name="Maughan P.J."/>
            <person name="Tester M."/>
        </authorList>
    </citation>
    <scope>NUCLEOTIDE SEQUENCE [LARGE SCALE GENOMIC DNA]</scope>
    <source>
        <strain evidence="3">cv. PI 614886</strain>
    </source>
</reference>
<dbReference type="PANTHER" id="PTHR48258:SF8">
    <property type="entry name" value="DUF4216 DOMAIN-CONTAINING PROTEIN"/>
    <property type="match status" value="1"/>
</dbReference>
<feature type="domain" description="DUF4216" evidence="2">
    <location>
        <begin position="46"/>
        <end position="108"/>
    </location>
</feature>
<feature type="region of interest" description="Disordered" evidence="1">
    <location>
        <begin position="323"/>
        <end position="344"/>
    </location>
</feature>
<reference evidence="3" key="2">
    <citation type="submission" date="2021-03" db="UniProtKB">
        <authorList>
            <consortium name="EnsemblPlants"/>
        </authorList>
    </citation>
    <scope>IDENTIFICATION</scope>
</reference>
<organism evidence="3 4">
    <name type="scientific">Chenopodium quinoa</name>
    <name type="common">Quinoa</name>
    <dbReference type="NCBI Taxonomy" id="63459"/>
    <lineage>
        <taxon>Eukaryota</taxon>
        <taxon>Viridiplantae</taxon>
        <taxon>Streptophyta</taxon>
        <taxon>Embryophyta</taxon>
        <taxon>Tracheophyta</taxon>
        <taxon>Spermatophyta</taxon>
        <taxon>Magnoliopsida</taxon>
        <taxon>eudicotyledons</taxon>
        <taxon>Gunneridae</taxon>
        <taxon>Pentapetalae</taxon>
        <taxon>Caryophyllales</taxon>
        <taxon>Chenopodiaceae</taxon>
        <taxon>Chenopodioideae</taxon>
        <taxon>Atripliceae</taxon>
        <taxon>Chenopodium</taxon>
    </lineage>
</organism>
<feature type="compositionally biased region" description="Basic and acidic residues" evidence="1">
    <location>
        <begin position="458"/>
        <end position="467"/>
    </location>
</feature>
<feature type="region of interest" description="Disordered" evidence="1">
    <location>
        <begin position="458"/>
        <end position="500"/>
    </location>
</feature>
<dbReference type="Proteomes" id="UP000596660">
    <property type="component" value="Unplaced"/>
</dbReference>
<evidence type="ECO:0000313" key="4">
    <source>
        <dbReference type="Proteomes" id="UP000596660"/>
    </source>
</evidence>
<feature type="compositionally biased region" description="Basic and acidic residues" evidence="1">
    <location>
        <begin position="412"/>
        <end position="421"/>
    </location>
</feature>
<keyword evidence="4" id="KW-1185">Reference proteome</keyword>
<evidence type="ECO:0000259" key="2">
    <source>
        <dbReference type="Pfam" id="PF13952"/>
    </source>
</evidence>
<evidence type="ECO:0000313" key="3">
    <source>
        <dbReference type="EnsemblPlants" id="AUR62043459-RA:cds"/>
    </source>
</evidence>
<proteinExistence type="predicted"/>
<dbReference type="PANTHER" id="PTHR48258">
    <property type="entry name" value="DUF4218 DOMAIN-CONTAINING PROTEIN-RELATED"/>
    <property type="match status" value="1"/>
</dbReference>
<dbReference type="Pfam" id="PF13952">
    <property type="entry name" value="DUF4216"/>
    <property type="match status" value="1"/>
</dbReference>
<accession>A0A803NBL8</accession>
<name>A0A803NBL8_CHEQI</name>
<feature type="region of interest" description="Disordered" evidence="1">
    <location>
        <begin position="412"/>
        <end position="433"/>
    </location>
</feature>
<sequence length="567" mass="64814">MKRDANCITQNNGVTLTATIHSFASSKDQNPVVENVNYYGSITEIIEISYHGHFSVVFRFQWFHSEKDDDELITVNMNKTVSKEEPFILANQAHQVFYVEDLNREGWHYAIQIPPREMKRSRPKVSASKNQLTEYERQRLQKLKFNAERMEALGSASVANKILEEKTNVLFCPSAMQNCTPENEDDDSTSEYDGKNEVSKQVNKSSLCPKTMADAVEVNSRKKHAVDEVQIIHSLKVARVQDQCIQKKQQVISEKKGSKRAFCSPGSINARICGAAFNENDNDEADALSKNDEADALNENDDDVGNEYEGDQELEDEVLSQYGREGMQEPEKAPNRKRHRGPTMQPKEKYMVPEAGREWVMQAINGSWKAHKCFTKNNYFSAYPIDALRWFHKPDTILEPQFRELLQYWHSKQQEDPDKQEPSQARVYKESRKRTVGRKYLTNHEKIEENIAKMDALESSQHEDGSNSKDPYSEVIPDPKRKSRVRLQGKGVKKSDLKKKDKKSDFVFPTGFLESMQSQLVQQLAPSITTAILTQLRDANPRINFVFPDFAIPSAPKDASSAPHLLV</sequence>
<dbReference type="EnsemblPlants" id="AUR62043459-RA">
    <property type="protein sequence ID" value="AUR62043459-RA:cds"/>
    <property type="gene ID" value="AUR62043459"/>
</dbReference>
<evidence type="ECO:0000256" key="1">
    <source>
        <dbReference type="SAM" id="MobiDB-lite"/>
    </source>
</evidence>